<feature type="compositionally biased region" description="Basic residues" evidence="1">
    <location>
        <begin position="1"/>
        <end position="11"/>
    </location>
</feature>
<dbReference type="AlphaFoldDB" id="A0AA38GXP1"/>
<feature type="region of interest" description="Disordered" evidence="1">
    <location>
        <begin position="1"/>
        <end position="53"/>
    </location>
</feature>
<name>A0AA38GXP1_TAXCH</name>
<sequence>MDFPISRKKVGSPHSSASVGAELNLAHSSGPSPPLSDHPMDTSRGSDVPLPSLDGLSNNLMHCLLLQEMEDVHRASGALVSLIKEGFFQ</sequence>
<evidence type="ECO:0000256" key="1">
    <source>
        <dbReference type="SAM" id="MobiDB-lite"/>
    </source>
</evidence>
<gene>
    <name evidence="2" type="ORF">KI387_003339</name>
</gene>
<dbReference type="Proteomes" id="UP000824469">
    <property type="component" value="Unassembled WGS sequence"/>
</dbReference>
<feature type="non-terminal residue" evidence="2">
    <location>
        <position position="89"/>
    </location>
</feature>
<organism evidence="2 3">
    <name type="scientific">Taxus chinensis</name>
    <name type="common">Chinese yew</name>
    <name type="synonym">Taxus wallichiana var. chinensis</name>
    <dbReference type="NCBI Taxonomy" id="29808"/>
    <lineage>
        <taxon>Eukaryota</taxon>
        <taxon>Viridiplantae</taxon>
        <taxon>Streptophyta</taxon>
        <taxon>Embryophyta</taxon>
        <taxon>Tracheophyta</taxon>
        <taxon>Spermatophyta</taxon>
        <taxon>Pinopsida</taxon>
        <taxon>Pinidae</taxon>
        <taxon>Conifers II</taxon>
        <taxon>Cupressales</taxon>
        <taxon>Taxaceae</taxon>
        <taxon>Taxus</taxon>
    </lineage>
</organism>
<accession>A0AA38GXP1</accession>
<reference evidence="2 3" key="1">
    <citation type="journal article" date="2021" name="Nat. Plants">
        <title>The Taxus genome provides insights into paclitaxel biosynthesis.</title>
        <authorList>
            <person name="Xiong X."/>
            <person name="Gou J."/>
            <person name="Liao Q."/>
            <person name="Li Y."/>
            <person name="Zhou Q."/>
            <person name="Bi G."/>
            <person name="Li C."/>
            <person name="Du R."/>
            <person name="Wang X."/>
            <person name="Sun T."/>
            <person name="Guo L."/>
            <person name="Liang H."/>
            <person name="Lu P."/>
            <person name="Wu Y."/>
            <person name="Zhang Z."/>
            <person name="Ro D.K."/>
            <person name="Shang Y."/>
            <person name="Huang S."/>
            <person name="Yan J."/>
        </authorList>
    </citation>
    <scope>NUCLEOTIDE SEQUENCE [LARGE SCALE GENOMIC DNA]</scope>
    <source>
        <strain evidence="2">Ta-2019</strain>
    </source>
</reference>
<protein>
    <submittedName>
        <fullName evidence="2">Uncharacterized protein</fullName>
    </submittedName>
</protein>
<evidence type="ECO:0000313" key="2">
    <source>
        <dbReference type="EMBL" id="KAH9331231.1"/>
    </source>
</evidence>
<dbReference type="EMBL" id="JAHRHJ020000001">
    <property type="protein sequence ID" value="KAH9331231.1"/>
    <property type="molecule type" value="Genomic_DNA"/>
</dbReference>
<evidence type="ECO:0000313" key="3">
    <source>
        <dbReference type="Proteomes" id="UP000824469"/>
    </source>
</evidence>
<keyword evidence="3" id="KW-1185">Reference proteome</keyword>
<comment type="caution">
    <text evidence="2">The sequence shown here is derived from an EMBL/GenBank/DDBJ whole genome shotgun (WGS) entry which is preliminary data.</text>
</comment>
<proteinExistence type="predicted"/>